<dbReference type="Gene3D" id="3.10.310.10">
    <property type="entry name" value="Diaminopimelate Epimerase, Chain A, domain 1"/>
    <property type="match status" value="2"/>
</dbReference>
<dbReference type="PANTHER" id="PTHR43709">
    <property type="entry name" value="ACONITATE ISOMERASE-RELATED"/>
    <property type="match status" value="1"/>
</dbReference>
<sequence>MVNNNVYNAVMNADTTTFHSLAPLGVPCMIMRGGTSKGLYFLASDLPSDPGARNALLLEIMGSPDARQIDGLGGATTLTSKVAVVSPAGAGHDVDYLFLQLGVDQATVSEKQNCGNILAGVGPFAVERGLVAASGEQARVRIRMVNTDSFATAVFPLIGGVPDYRGQTMISGVPFPGARVDLDFEDIAGSSTGALLPTGRPVDVIDGIEVTLIDNGMPVVVLAAADLGVSGREAPGTLEDDTVLRERVERLRLEAGRLMNLGDVSHTTVPKMVLVSPPTAGGTVSTRSFIPHRVHAAIGVLAAVSVATATLIPGTPAAALAQTPTTPAEAAPGSPAPIVIEHPTGTFSAIVDADWGAGGLEIRRAGIVRTARKLMDGTAFGR</sequence>
<keyword evidence="2" id="KW-0413">Isomerase</keyword>
<dbReference type="SUPFAM" id="SSF54506">
    <property type="entry name" value="Diaminopimelate epimerase-like"/>
    <property type="match status" value="2"/>
</dbReference>
<dbReference type="InterPro" id="IPR007400">
    <property type="entry name" value="PrpF-like"/>
</dbReference>
<evidence type="ECO:0000313" key="3">
    <source>
        <dbReference type="EMBL" id="GAA5341604.1"/>
    </source>
</evidence>
<dbReference type="NCBIfam" id="NF033377">
    <property type="entry name" value="OMA_tautomer"/>
    <property type="match status" value="1"/>
</dbReference>
<evidence type="ECO:0000256" key="1">
    <source>
        <dbReference type="ARBA" id="ARBA00007673"/>
    </source>
</evidence>
<dbReference type="EMBL" id="BAABNP010000011">
    <property type="protein sequence ID" value="GAA5341604.1"/>
    <property type="molecule type" value="Genomic_DNA"/>
</dbReference>
<proteinExistence type="inferred from homology"/>
<comment type="similarity">
    <text evidence="1">Belongs to the PrpF family.</text>
</comment>
<dbReference type="Proteomes" id="UP001498935">
    <property type="component" value="Unassembled WGS sequence"/>
</dbReference>
<accession>A0ABP9U5V0</accession>
<gene>
    <name evidence="3" type="ORF">KACC15558_26450</name>
</gene>
<name>A0ABP9U5V0_9MICO</name>
<comment type="caution">
    <text evidence="3">The sequence shown here is derived from an EMBL/GenBank/DDBJ whole genome shotgun (WGS) entry which is preliminary data.</text>
</comment>
<dbReference type="PANTHER" id="PTHR43709:SF3">
    <property type="entry name" value="ISOMERASE YBHH-RELATED"/>
    <property type="match status" value="1"/>
</dbReference>
<protein>
    <submittedName>
        <fullName evidence="3">4-oxalomesaconate tautomerase</fullName>
    </submittedName>
</protein>
<reference evidence="3 4" key="1">
    <citation type="submission" date="2024-02" db="EMBL/GenBank/DDBJ databases">
        <title>Characterization of antibiotic resistant novel bacterial strains and their environmental applications.</title>
        <authorList>
            <person name="Manzoor S."/>
            <person name="Abbas S."/>
            <person name="Arshad M."/>
            <person name="Li W.J."/>
            <person name="Ahmed I."/>
        </authorList>
    </citation>
    <scope>NUCLEOTIDE SEQUENCE [LARGE SCALE GENOMIC DNA]</scope>
    <source>
        <strain evidence="3 4">KACC 15558</strain>
    </source>
</reference>
<keyword evidence="4" id="KW-1185">Reference proteome</keyword>
<evidence type="ECO:0000256" key="2">
    <source>
        <dbReference type="ARBA" id="ARBA00023235"/>
    </source>
</evidence>
<dbReference type="InterPro" id="IPR047687">
    <property type="entry name" value="OMA_tautomer-like"/>
</dbReference>
<organism evidence="3 4">
    <name type="scientific">Brevibacterium ammoniilyticum</name>
    <dbReference type="NCBI Taxonomy" id="1046555"/>
    <lineage>
        <taxon>Bacteria</taxon>
        <taxon>Bacillati</taxon>
        <taxon>Actinomycetota</taxon>
        <taxon>Actinomycetes</taxon>
        <taxon>Micrococcales</taxon>
        <taxon>Brevibacteriaceae</taxon>
        <taxon>Brevibacterium</taxon>
    </lineage>
</organism>
<evidence type="ECO:0000313" key="4">
    <source>
        <dbReference type="Proteomes" id="UP001498935"/>
    </source>
</evidence>
<dbReference type="Pfam" id="PF04303">
    <property type="entry name" value="PrpF"/>
    <property type="match status" value="1"/>
</dbReference>